<dbReference type="RefSeq" id="WP_191750213.1">
    <property type="nucleotide sequence ID" value="NZ_JACSQZ010000033.1"/>
</dbReference>
<evidence type="ECO:0008006" key="3">
    <source>
        <dbReference type="Google" id="ProtNLM"/>
    </source>
</evidence>
<gene>
    <name evidence="1" type="ORF">H9660_09865</name>
</gene>
<protein>
    <recommendedName>
        <fullName evidence="3">Reticulocyte-binding protein</fullName>
    </recommendedName>
</protein>
<accession>A0ABR8Q4V2</accession>
<name>A0ABR8Q4V2_9CLOT</name>
<evidence type="ECO:0000313" key="2">
    <source>
        <dbReference type="Proteomes" id="UP000640335"/>
    </source>
</evidence>
<evidence type="ECO:0000313" key="1">
    <source>
        <dbReference type="EMBL" id="MBD7915452.1"/>
    </source>
</evidence>
<keyword evidence="2" id="KW-1185">Reference proteome</keyword>
<comment type="caution">
    <text evidence="1">The sequence shown here is derived from an EMBL/GenBank/DDBJ whole genome shotgun (WGS) entry which is preliminary data.</text>
</comment>
<sequence>MKYYKISKNNSVMLIVFVLLASLLINVYTSIMNSRYKLLIGKETYKSVEEIRNRNESVLATLDQCLKSKSISNEELLALYKNFTTISDEYTNLWVNYRDYGKEQIISINRKNKVSDEVPSEVYTRIESLLFEYLNFEMKNYNDKMILSDEVLNNFSAIYNMSKELNDFYKKFNEEKIKNIDKKEVMYIKKHYWIDTLKGINLTIEPYSDYEFTIK</sequence>
<reference evidence="1 2" key="1">
    <citation type="submission" date="2020-08" db="EMBL/GenBank/DDBJ databases">
        <title>A Genomic Blueprint of the Chicken Gut Microbiome.</title>
        <authorList>
            <person name="Gilroy R."/>
            <person name="Ravi A."/>
            <person name="Getino M."/>
            <person name="Pursley I."/>
            <person name="Horton D.L."/>
            <person name="Alikhan N.-F."/>
            <person name="Baker D."/>
            <person name="Gharbi K."/>
            <person name="Hall N."/>
            <person name="Watson M."/>
            <person name="Adriaenssens E.M."/>
            <person name="Foster-Nyarko E."/>
            <person name="Jarju S."/>
            <person name="Secka A."/>
            <person name="Antonio M."/>
            <person name="Oren A."/>
            <person name="Chaudhuri R."/>
            <person name="La Ragione R.M."/>
            <person name="Hildebrand F."/>
            <person name="Pallen M.J."/>
        </authorList>
    </citation>
    <scope>NUCLEOTIDE SEQUENCE [LARGE SCALE GENOMIC DNA]</scope>
    <source>
        <strain evidence="1 2">Sa3CUN1</strain>
    </source>
</reference>
<dbReference type="EMBL" id="JACSQZ010000033">
    <property type="protein sequence ID" value="MBD7915452.1"/>
    <property type="molecule type" value="Genomic_DNA"/>
</dbReference>
<proteinExistence type="predicted"/>
<organism evidence="1 2">
    <name type="scientific">Clostridium gallinarum</name>
    <dbReference type="NCBI Taxonomy" id="2762246"/>
    <lineage>
        <taxon>Bacteria</taxon>
        <taxon>Bacillati</taxon>
        <taxon>Bacillota</taxon>
        <taxon>Clostridia</taxon>
        <taxon>Eubacteriales</taxon>
        <taxon>Clostridiaceae</taxon>
        <taxon>Clostridium</taxon>
    </lineage>
</organism>
<dbReference type="Proteomes" id="UP000640335">
    <property type="component" value="Unassembled WGS sequence"/>
</dbReference>